<dbReference type="VEuPathDB" id="VectorBase:SSCA008621"/>
<dbReference type="EMBL" id="JXLN01015447">
    <property type="protein sequence ID" value="KPM10571.1"/>
    <property type="molecule type" value="Genomic_DNA"/>
</dbReference>
<reference evidence="1 2" key="1">
    <citation type="journal article" date="2015" name="Parasit. Vectors">
        <title>Draft genome of the scabies mite.</title>
        <authorList>
            <person name="Rider S.D.Jr."/>
            <person name="Morgan M.S."/>
            <person name="Arlian L.G."/>
        </authorList>
    </citation>
    <scope>NUCLEOTIDE SEQUENCE [LARGE SCALE GENOMIC DNA]</scope>
    <source>
        <strain evidence="1">Arlian Lab</strain>
    </source>
</reference>
<comment type="caution">
    <text evidence="1">The sequence shown here is derived from an EMBL/GenBank/DDBJ whole genome shotgun (WGS) entry which is preliminary data.</text>
</comment>
<dbReference type="Proteomes" id="UP000616769">
    <property type="component" value="Unassembled WGS sequence"/>
</dbReference>
<evidence type="ECO:0000313" key="2">
    <source>
        <dbReference type="Proteomes" id="UP000616769"/>
    </source>
</evidence>
<dbReference type="AlphaFoldDB" id="A0A132AHU9"/>
<name>A0A132AHU9_SARSC</name>
<organism evidence="1 2">
    <name type="scientific">Sarcoptes scabiei</name>
    <name type="common">Itch mite</name>
    <name type="synonym">Acarus scabiei</name>
    <dbReference type="NCBI Taxonomy" id="52283"/>
    <lineage>
        <taxon>Eukaryota</taxon>
        <taxon>Metazoa</taxon>
        <taxon>Ecdysozoa</taxon>
        <taxon>Arthropoda</taxon>
        <taxon>Chelicerata</taxon>
        <taxon>Arachnida</taxon>
        <taxon>Acari</taxon>
        <taxon>Acariformes</taxon>
        <taxon>Sarcoptiformes</taxon>
        <taxon>Astigmata</taxon>
        <taxon>Psoroptidia</taxon>
        <taxon>Sarcoptoidea</taxon>
        <taxon>Sarcoptidae</taxon>
        <taxon>Sarcoptinae</taxon>
        <taxon>Sarcoptes</taxon>
    </lineage>
</organism>
<evidence type="ECO:0000313" key="1">
    <source>
        <dbReference type="EMBL" id="KPM10571.1"/>
    </source>
</evidence>
<gene>
    <name evidence="1" type="ORF">QR98_0091290</name>
</gene>
<proteinExistence type="predicted"/>
<protein>
    <submittedName>
        <fullName evidence="1">Uncharacterized protein</fullName>
    </submittedName>
</protein>
<sequence>MLMLRDPPCTNLQKNQKTQHLCNDKAVKYHTYTNEDDRSPEDPDFPIGNHNALYSRKHSNHYQCEDDDVMKSIVH</sequence>
<accession>A0A132AHU9</accession>